<evidence type="ECO:0000259" key="1">
    <source>
        <dbReference type="PROSITE" id="PS50835"/>
    </source>
</evidence>
<sequence>MFCYILSNPKPCVYWVKLDPKREIDENTNALRESTSLKNLNDTYMESKLEFTVKSHSNLGIFECRAKNGIGEDSAKVELRGSPPVNGQIKSIQQTNVNTLDVNTTFISYSPILNYKLLLRQIPSKFAWELPLTPNETFFYVSSNMFNDLFKIDNLNMKSKYGMQVIANNEFGWGNASKEVFYQLTTY</sequence>
<protein>
    <submittedName>
        <fullName evidence="2">Muscle M-line assembly protein unc-89-like protein</fullName>
    </submittedName>
</protein>
<keyword evidence="3" id="KW-1185">Reference proteome</keyword>
<gene>
    <name evidence="2" type="ORF">B4U80_14743</name>
</gene>
<dbReference type="InterPro" id="IPR036116">
    <property type="entry name" value="FN3_sf"/>
</dbReference>
<dbReference type="InterPro" id="IPR036179">
    <property type="entry name" value="Ig-like_dom_sf"/>
</dbReference>
<dbReference type="InterPro" id="IPR007110">
    <property type="entry name" value="Ig-like_dom"/>
</dbReference>
<dbReference type="Gene3D" id="2.60.40.10">
    <property type="entry name" value="Immunoglobulins"/>
    <property type="match status" value="2"/>
</dbReference>
<dbReference type="VEuPathDB" id="VectorBase:LDEU014221"/>
<dbReference type="InterPro" id="IPR003961">
    <property type="entry name" value="FN3_dom"/>
</dbReference>
<proteinExistence type="predicted"/>
<evidence type="ECO:0000313" key="2">
    <source>
        <dbReference type="EMBL" id="RWS05495.1"/>
    </source>
</evidence>
<dbReference type="SUPFAM" id="SSF49265">
    <property type="entry name" value="Fibronectin type III"/>
    <property type="match status" value="1"/>
</dbReference>
<reference evidence="2 3" key="1">
    <citation type="journal article" date="2018" name="Gigascience">
        <title>Genomes of trombidid mites reveal novel predicted allergens and laterally-transferred genes associated with secondary metabolism.</title>
        <authorList>
            <person name="Dong X."/>
            <person name="Chaisiri K."/>
            <person name="Xia D."/>
            <person name="Armstrong S.D."/>
            <person name="Fang Y."/>
            <person name="Donnelly M.J."/>
            <person name="Kadowaki T."/>
            <person name="McGarry J.W."/>
            <person name="Darby A.C."/>
            <person name="Makepeace B.L."/>
        </authorList>
    </citation>
    <scope>NUCLEOTIDE SEQUENCE [LARGE SCALE GENOMIC DNA]</scope>
    <source>
        <strain evidence="2">UoL-UT</strain>
    </source>
</reference>
<evidence type="ECO:0000313" key="3">
    <source>
        <dbReference type="Proteomes" id="UP000288716"/>
    </source>
</evidence>
<dbReference type="PROSITE" id="PS50835">
    <property type="entry name" value="IG_LIKE"/>
    <property type="match status" value="1"/>
</dbReference>
<feature type="domain" description="Ig-like" evidence="1">
    <location>
        <begin position="1"/>
        <end position="80"/>
    </location>
</feature>
<dbReference type="OrthoDB" id="190835at2759"/>
<accession>A0A443QR54</accession>
<dbReference type="InterPro" id="IPR013783">
    <property type="entry name" value="Ig-like_fold"/>
</dbReference>
<dbReference type="SUPFAM" id="SSF48726">
    <property type="entry name" value="Immunoglobulin"/>
    <property type="match status" value="1"/>
</dbReference>
<dbReference type="AlphaFoldDB" id="A0A443QR54"/>
<dbReference type="CDD" id="cd00063">
    <property type="entry name" value="FN3"/>
    <property type="match status" value="1"/>
</dbReference>
<dbReference type="Proteomes" id="UP000288716">
    <property type="component" value="Unassembled WGS sequence"/>
</dbReference>
<dbReference type="STRING" id="299467.A0A443QR54"/>
<comment type="caution">
    <text evidence="2">The sequence shown here is derived from an EMBL/GenBank/DDBJ whole genome shotgun (WGS) entry which is preliminary data.</text>
</comment>
<feature type="non-terminal residue" evidence="2">
    <location>
        <position position="187"/>
    </location>
</feature>
<organism evidence="2 3">
    <name type="scientific">Leptotrombidium deliense</name>
    <dbReference type="NCBI Taxonomy" id="299467"/>
    <lineage>
        <taxon>Eukaryota</taxon>
        <taxon>Metazoa</taxon>
        <taxon>Ecdysozoa</taxon>
        <taxon>Arthropoda</taxon>
        <taxon>Chelicerata</taxon>
        <taxon>Arachnida</taxon>
        <taxon>Acari</taxon>
        <taxon>Acariformes</taxon>
        <taxon>Trombidiformes</taxon>
        <taxon>Prostigmata</taxon>
        <taxon>Anystina</taxon>
        <taxon>Parasitengona</taxon>
        <taxon>Trombiculoidea</taxon>
        <taxon>Trombiculidae</taxon>
        <taxon>Leptotrombidium</taxon>
    </lineage>
</organism>
<name>A0A443QR54_9ACAR</name>
<dbReference type="EMBL" id="NCKV01052779">
    <property type="protein sequence ID" value="RWS05495.1"/>
    <property type="molecule type" value="Genomic_DNA"/>
</dbReference>